<dbReference type="EMBL" id="JANBOH010000235">
    <property type="protein sequence ID" value="KAJ1643639.1"/>
    <property type="molecule type" value="Genomic_DNA"/>
</dbReference>
<dbReference type="Gene3D" id="3.40.50.1000">
    <property type="entry name" value="HAD superfamily/HAD-like"/>
    <property type="match status" value="1"/>
</dbReference>
<sequence>MTGTERLDQVIFFDIDNCLYPLDLGLVALTTARIHALALTAGLSTETVTETCETYYRDYGLTVRGLMKHHGVKPSDFNEKVDGSLPLETLIKPDPELRRILKAVKIRRWAFTNAGIDHARRVLRCLGIEDLFEGITFCDYAEIDFPCKPERAAYERAMLEAGVTDPRMCYFVDDSAKNVEVAIELGWTAVEVSQKASTMLNISRIHELPQVLPQLFDQTLFST</sequence>
<dbReference type="SUPFAM" id="SSF56784">
    <property type="entry name" value="HAD-like"/>
    <property type="match status" value="1"/>
</dbReference>
<dbReference type="Proteomes" id="UP001145021">
    <property type="component" value="Unassembled WGS sequence"/>
</dbReference>
<dbReference type="SFLD" id="SFLDG01129">
    <property type="entry name" value="C1.5:_HAD__Beta-PGM__Phosphata"/>
    <property type="match status" value="1"/>
</dbReference>
<gene>
    <name evidence="1" type="primary">SDT1</name>
    <name evidence="1" type="ORF">LPJ64_004613</name>
</gene>
<evidence type="ECO:0000313" key="2">
    <source>
        <dbReference type="Proteomes" id="UP001145021"/>
    </source>
</evidence>
<name>A0A9W7XIL5_9FUNG</name>
<dbReference type="NCBIfam" id="TIGR01993">
    <property type="entry name" value="Pyr-5-nucltdase"/>
    <property type="match status" value="1"/>
</dbReference>
<dbReference type="InterPro" id="IPR006439">
    <property type="entry name" value="HAD-SF_hydro_IA"/>
</dbReference>
<dbReference type="InterPro" id="IPR036412">
    <property type="entry name" value="HAD-like_sf"/>
</dbReference>
<dbReference type="PANTHER" id="PTHR47438">
    <property type="entry name" value="PHOSPHATE METABOLISM PROTEIN 8-RELATED"/>
    <property type="match status" value="1"/>
</dbReference>
<dbReference type="GO" id="GO:0008252">
    <property type="term" value="F:nucleotidase activity"/>
    <property type="evidence" value="ECO:0007669"/>
    <property type="project" value="TreeGrafter"/>
</dbReference>
<dbReference type="SFLD" id="SFLDS00003">
    <property type="entry name" value="Haloacid_Dehalogenase"/>
    <property type="match status" value="1"/>
</dbReference>
<dbReference type="PANTHER" id="PTHR47438:SF1">
    <property type="entry name" value="PHOSPHATE METABOLISM PROTEIN 8-RELATED"/>
    <property type="match status" value="1"/>
</dbReference>
<dbReference type="InterPro" id="IPR023214">
    <property type="entry name" value="HAD_sf"/>
</dbReference>
<dbReference type="Pfam" id="PF00702">
    <property type="entry name" value="Hydrolase"/>
    <property type="match status" value="1"/>
</dbReference>
<keyword evidence="2" id="KW-1185">Reference proteome</keyword>
<comment type="caution">
    <text evidence="1">The sequence shown here is derived from an EMBL/GenBank/DDBJ whole genome shotgun (WGS) entry which is preliminary data.</text>
</comment>
<reference evidence="1" key="1">
    <citation type="submission" date="2022-07" db="EMBL/GenBank/DDBJ databases">
        <title>Phylogenomic reconstructions and comparative analyses of Kickxellomycotina fungi.</title>
        <authorList>
            <person name="Reynolds N.K."/>
            <person name="Stajich J.E."/>
            <person name="Barry K."/>
            <person name="Grigoriev I.V."/>
            <person name="Crous P."/>
            <person name="Smith M.E."/>
        </authorList>
    </citation>
    <scope>NUCLEOTIDE SEQUENCE</scope>
    <source>
        <strain evidence="1">NBRC 105413</strain>
    </source>
</reference>
<dbReference type="SFLD" id="SFLDG01132">
    <property type="entry name" value="C1.5.3:_5'-Nucleotidase_Like"/>
    <property type="match status" value="1"/>
</dbReference>
<protein>
    <submittedName>
        <fullName evidence="1">Suppressor of deletion of TFIIS</fullName>
    </submittedName>
</protein>
<dbReference type="GO" id="GO:0009166">
    <property type="term" value="P:nucleotide catabolic process"/>
    <property type="evidence" value="ECO:0007669"/>
    <property type="project" value="TreeGrafter"/>
</dbReference>
<organism evidence="1 2">
    <name type="scientific">Coemansia asiatica</name>
    <dbReference type="NCBI Taxonomy" id="1052880"/>
    <lineage>
        <taxon>Eukaryota</taxon>
        <taxon>Fungi</taxon>
        <taxon>Fungi incertae sedis</taxon>
        <taxon>Zoopagomycota</taxon>
        <taxon>Kickxellomycotina</taxon>
        <taxon>Kickxellomycetes</taxon>
        <taxon>Kickxellales</taxon>
        <taxon>Kickxellaceae</taxon>
        <taxon>Coemansia</taxon>
    </lineage>
</organism>
<dbReference type="InterPro" id="IPR010237">
    <property type="entry name" value="Pyr-5-nucltdase"/>
</dbReference>
<proteinExistence type="predicted"/>
<dbReference type="GO" id="GO:0006206">
    <property type="term" value="P:pyrimidine nucleobase metabolic process"/>
    <property type="evidence" value="ECO:0007669"/>
    <property type="project" value="TreeGrafter"/>
</dbReference>
<evidence type="ECO:0000313" key="1">
    <source>
        <dbReference type="EMBL" id="KAJ1643639.1"/>
    </source>
</evidence>
<dbReference type="AlphaFoldDB" id="A0A9W7XIL5"/>
<dbReference type="NCBIfam" id="TIGR01509">
    <property type="entry name" value="HAD-SF-IA-v3"/>
    <property type="match status" value="1"/>
</dbReference>
<dbReference type="InterPro" id="IPR052791">
    <property type="entry name" value="SSM1_domain"/>
</dbReference>
<accession>A0A9W7XIL5</accession>
<dbReference type="Gene3D" id="1.10.150.450">
    <property type="match status" value="1"/>
</dbReference>